<dbReference type="PIRSF" id="PIRSF006483">
    <property type="entry name" value="Membrane_protein_YitT"/>
    <property type="match status" value="1"/>
</dbReference>
<organism evidence="8 9">
    <name type="scientific">Parabacteroides chartae</name>
    <dbReference type="NCBI Taxonomy" id="1037355"/>
    <lineage>
        <taxon>Bacteria</taxon>
        <taxon>Pseudomonadati</taxon>
        <taxon>Bacteroidota</taxon>
        <taxon>Bacteroidia</taxon>
        <taxon>Bacteroidales</taxon>
        <taxon>Tannerellaceae</taxon>
        <taxon>Parabacteroides</taxon>
    </lineage>
</organism>
<dbReference type="InterPro" id="IPR003740">
    <property type="entry name" value="YitT"/>
</dbReference>
<dbReference type="EMBL" id="FUYQ01000030">
    <property type="protein sequence ID" value="SKB86844.1"/>
    <property type="molecule type" value="Genomic_DNA"/>
</dbReference>
<protein>
    <submittedName>
        <fullName evidence="8">Uncharacterized membrane-anchored protein YitT, contains DUF161 and DUF2179 domains</fullName>
    </submittedName>
</protein>
<dbReference type="InterPro" id="IPR051461">
    <property type="entry name" value="UPF0750_membrane"/>
</dbReference>
<comment type="subcellular location">
    <subcellularLocation>
        <location evidence="1">Cell membrane</location>
        <topology evidence="1">Multi-pass membrane protein</topology>
    </subcellularLocation>
</comment>
<feature type="transmembrane region" description="Helical" evidence="6">
    <location>
        <begin position="66"/>
        <end position="85"/>
    </location>
</feature>
<dbReference type="InterPro" id="IPR015867">
    <property type="entry name" value="N-reg_PII/ATP_PRibTrfase_C"/>
</dbReference>
<dbReference type="Gene3D" id="3.30.70.120">
    <property type="match status" value="1"/>
</dbReference>
<evidence type="ECO:0000313" key="9">
    <source>
        <dbReference type="Proteomes" id="UP000190852"/>
    </source>
</evidence>
<keyword evidence="3 6" id="KW-0812">Transmembrane</keyword>
<dbReference type="PANTHER" id="PTHR33545:SF5">
    <property type="entry name" value="UPF0750 MEMBRANE PROTEIN YITT"/>
    <property type="match status" value="1"/>
</dbReference>
<feature type="transmembrane region" description="Helical" evidence="6">
    <location>
        <begin position="97"/>
        <end position="115"/>
    </location>
</feature>
<keyword evidence="2" id="KW-1003">Cell membrane</keyword>
<feature type="domain" description="DUF2179" evidence="7">
    <location>
        <begin position="241"/>
        <end position="288"/>
    </location>
</feature>
<gene>
    <name evidence="8" type="ORF">SAMN05660349_03121</name>
</gene>
<name>A0A1T5ESF2_9BACT</name>
<dbReference type="Proteomes" id="UP000190852">
    <property type="component" value="Unassembled WGS sequence"/>
</dbReference>
<evidence type="ECO:0000256" key="6">
    <source>
        <dbReference type="SAM" id="Phobius"/>
    </source>
</evidence>
<evidence type="ECO:0000256" key="4">
    <source>
        <dbReference type="ARBA" id="ARBA00022989"/>
    </source>
</evidence>
<dbReference type="CDD" id="cd16380">
    <property type="entry name" value="YitT_C"/>
    <property type="match status" value="1"/>
</dbReference>
<evidence type="ECO:0000256" key="2">
    <source>
        <dbReference type="ARBA" id="ARBA00022475"/>
    </source>
</evidence>
<dbReference type="RefSeq" id="WP_079684503.1">
    <property type="nucleotide sequence ID" value="NZ_FUYQ01000030.1"/>
</dbReference>
<dbReference type="AlphaFoldDB" id="A0A1T5ESF2"/>
<sequence>MKSQLAFKAPNIKPSDYVLIIVGSFLQALSYVLFLAPYKIVPGGVYGISIVLHYSTKGLIPLLPEGLPIGATALCFNIPLMFLAMKKIGLSSGPKTVLTFVLISLFTDSLSYILGEGTLVENDPFIACFYGGMILGMGVTCIFKAQSTSAGTDVLARVLANNSNLRVSDMIIAIDSTVVLIGLIAFQDWAVPLYSWFTIFVFGKIVEMLQTENPSRAVFIVSRKTNEMKDILVNKLGMRGTFLHGKGMYAGEEKEIIFTIAERKDLPRLKNEIKEVDPDAFVSTMHASKDSPLPGR</sequence>
<dbReference type="Pfam" id="PF02588">
    <property type="entry name" value="YitT_membrane"/>
    <property type="match status" value="1"/>
</dbReference>
<evidence type="ECO:0000259" key="7">
    <source>
        <dbReference type="Pfam" id="PF10035"/>
    </source>
</evidence>
<proteinExistence type="predicted"/>
<keyword evidence="5 6" id="KW-0472">Membrane</keyword>
<evidence type="ECO:0000256" key="3">
    <source>
        <dbReference type="ARBA" id="ARBA00022692"/>
    </source>
</evidence>
<keyword evidence="4 6" id="KW-1133">Transmembrane helix</keyword>
<dbReference type="Pfam" id="PF10035">
    <property type="entry name" value="DUF2179"/>
    <property type="match status" value="1"/>
</dbReference>
<keyword evidence="9" id="KW-1185">Reference proteome</keyword>
<dbReference type="GO" id="GO:0005886">
    <property type="term" value="C:plasma membrane"/>
    <property type="evidence" value="ECO:0007669"/>
    <property type="project" value="UniProtKB-SubCell"/>
</dbReference>
<dbReference type="PANTHER" id="PTHR33545">
    <property type="entry name" value="UPF0750 MEMBRANE PROTEIN YITT-RELATED"/>
    <property type="match status" value="1"/>
</dbReference>
<feature type="transmembrane region" description="Helical" evidence="6">
    <location>
        <begin position="127"/>
        <end position="146"/>
    </location>
</feature>
<evidence type="ECO:0000313" key="8">
    <source>
        <dbReference type="EMBL" id="SKB86844.1"/>
    </source>
</evidence>
<feature type="transmembrane region" description="Helical" evidence="6">
    <location>
        <begin position="17"/>
        <end position="36"/>
    </location>
</feature>
<dbReference type="InterPro" id="IPR019264">
    <property type="entry name" value="DUF2179"/>
</dbReference>
<evidence type="ECO:0000256" key="1">
    <source>
        <dbReference type="ARBA" id="ARBA00004651"/>
    </source>
</evidence>
<reference evidence="9" key="1">
    <citation type="submission" date="2017-02" db="EMBL/GenBank/DDBJ databases">
        <authorList>
            <person name="Varghese N."/>
            <person name="Submissions S."/>
        </authorList>
    </citation>
    <scope>NUCLEOTIDE SEQUENCE [LARGE SCALE GENOMIC DNA]</scope>
    <source>
        <strain evidence="9">DSM 24967</strain>
    </source>
</reference>
<evidence type="ECO:0000256" key="5">
    <source>
        <dbReference type="ARBA" id="ARBA00023136"/>
    </source>
</evidence>
<accession>A0A1T5ESF2</accession>